<gene>
    <name evidence="2" type="ORF">DH2020_027378</name>
</gene>
<dbReference type="Proteomes" id="UP001318860">
    <property type="component" value="Unassembled WGS sequence"/>
</dbReference>
<organism evidence="2 3">
    <name type="scientific">Rehmannia glutinosa</name>
    <name type="common">Chinese foxglove</name>
    <dbReference type="NCBI Taxonomy" id="99300"/>
    <lineage>
        <taxon>Eukaryota</taxon>
        <taxon>Viridiplantae</taxon>
        <taxon>Streptophyta</taxon>
        <taxon>Embryophyta</taxon>
        <taxon>Tracheophyta</taxon>
        <taxon>Spermatophyta</taxon>
        <taxon>Magnoliopsida</taxon>
        <taxon>eudicotyledons</taxon>
        <taxon>Gunneridae</taxon>
        <taxon>Pentapetalae</taxon>
        <taxon>asterids</taxon>
        <taxon>lamiids</taxon>
        <taxon>Lamiales</taxon>
        <taxon>Orobanchaceae</taxon>
        <taxon>Rehmannieae</taxon>
        <taxon>Rehmannia</taxon>
    </lineage>
</organism>
<proteinExistence type="predicted"/>
<dbReference type="PANTHER" id="PTHR33116:SF86">
    <property type="entry name" value="REVERSE TRANSCRIPTASE DOMAIN-CONTAINING PROTEIN"/>
    <property type="match status" value="1"/>
</dbReference>
<name>A0ABR0VVA2_REHGL</name>
<reference evidence="2 3" key="1">
    <citation type="journal article" date="2021" name="Comput. Struct. Biotechnol. J.">
        <title>De novo genome assembly of the potent medicinal plant Rehmannia glutinosa using nanopore technology.</title>
        <authorList>
            <person name="Ma L."/>
            <person name="Dong C."/>
            <person name="Song C."/>
            <person name="Wang X."/>
            <person name="Zheng X."/>
            <person name="Niu Y."/>
            <person name="Chen S."/>
            <person name="Feng W."/>
        </authorList>
    </citation>
    <scope>NUCLEOTIDE SEQUENCE [LARGE SCALE GENOMIC DNA]</scope>
    <source>
        <strain evidence="2">DH-2019</strain>
    </source>
</reference>
<protein>
    <submittedName>
        <fullName evidence="2">Uncharacterized protein</fullName>
    </submittedName>
</protein>
<keyword evidence="1" id="KW-1133">Transmembrane helix</keyword>
<feature type="transmembrane region" description="Helical" evidence="1">
    <location>
        <begin position="59"/>
        <end position="77"/>
    </location>
</feature>
<keyword evidence="3" id="KW-1185">Reference proteome</keyword>
<dbReference type="PANTHER" id="PTHR33116">
    <property type="entry name" value="REVERSE TRANSCRIPTASE ZINC-BINDING DOMAIN-CONTAINING PROTEIN-RELATED-RELATED"/>
    <property type="match status" value="1"/>
</dbReference>
<keyword evidence="1" id="KW-0812">Transmembrane</keyword>
<keyword evidence="1" id="KW-0472">Membrane</keyword>
<sequence length="474" mass="54493">MVNPTRPTAALSGIFLRASNPNLPSLGSVSVISMKSYRSPNFRAVGYERNGKSGHLEKLFITATSSIWVFGLFFYFAQLTVHPFTQRARFRPFVLATIRSKLFSHPTRLNIYPPSPPTIGHFHPSQKQPPQCLWARRKNPFKFEAWWIKAKGEDVIKENWNSNLESRAYIIQHCSIGLLNWSKASKPIISGKIVEIKKSIERLQKGCITEATKEKIHELSFYYDLLLEQNNLKWKQRAKQHWYREGDRNTNFFHNFASQRREINHIAQLKDSTGMPQSEDATIEKIIGDYFTDIFSSSNPSYSDMQYALRRVRHRVTPTYELAGKSTAYRFARRVPRYLTYFFVDDTLLFKHATMSKLSTFVMLFDFTKKSRTISAILNISGHAASCGHGKYLGLPSVVSKSKKEVFTSIKDTVWAKLQGWKERHLSQVGKEILIKSVIQSIPVFAMSCFKLPDVILDDIQRMMKETIGGEALL</sequence>
<evidence type="ECO:0000313" key="3">
    <source>
        <dbReference type="Proteomes" id="UP001318860"/>
    </source>
</evidence>
<accession>A0ABR0VVA2</accession>
<evidence type="ECO:0000256" key="1">
    <source>
        <dbReference type="SAM" id="Phobius"/>
    </source>
</evidence>
<evidence type="ECO:0000313" key="2">
    <source>
        <dbReference type="EMBL" id="KAK6138877.1"/>
    </source>
</evidence>
<dbReference type="EMBL" id="JABTTQ020000587">
    <property type="protein sequence ID" value="KAK6138877.1"/>
    <property type="molecule type" value="Genomic_DNA"/>
</dbReference>
<comment type="caution">
    <text evidence="2">The sequence shown here is derived from an EMBL/GenBank/DDBJ whole genome shotgun (WGS) entry which is preliminary data.</text>
</comment>